<evidence type="ECO:0000313" key="17">
    <source>
        <dbReference type="Proteomes" id="UP000732193"/>
    </source>
</evidence>
<keyword evidence="6" id="KW-0997">Cell inner membrane</keyword>
<dbReference type="AlphaFoldDB" id="A0AAE2W1Z3"/>
<evidence type="ECO:0000313" key="16">
    <source>
        <dbReference type="EMBL" id="MBM1715082.1"/>
    </source>
</evidence>
<keyword evidence="7 13" id="KW-0812">Transmembrane</keyword>
<evidence type="ECO:0000256" key="11">
    <source>
        <dbReference type="ARBA" id="ARBA00024816"/>
    </source>
</evidence>
<keyword evidence="5" id="KW-1003">Cell membrane</keyword>
<dbReference type="PANTHER" id="PTHR30625:SF16">
    <property type="entry name" value="BIOPOLYMER TRANSPORT PROTEIN EXBB"/>
    <property type="match status" value="1"/>
</dbReference>
<comment type="subcellular location">
    <subcellularLocation>
        <location evidence="1">Cell inner membrane</location>
        <topology evidence="1">Multi-pass membrane protein</topology>
    </subcellularLocation>
    <subcellularLocation>
        <location evidence="12">Membrane</location>
        <topology evidence="12">Multi-pass membrane protein</topology>
    </subcellularLocation>
</comment>
<evidence type="ECO:0000256" key="6">
    <source>
        <dbReference type="ARBA" id="ARBA00022519"/>
    </source>
</evidence>
<comment type="function">
    <text evidence="11">Involved in the TonB-dependent energy-dependent transport of various receptor-bound substrates. Protects ExbD from proteolytic degradation and functionally stabilizes TonB.</text>
</comment>
<comment type="caution">
    <text evidence="16">The sequence shown here is derived from an EMBL/GenBank/DDBJ whole genome shotgun (WGS) entry which is preliminary data.</text>
</comment>
<keyword evidence="4 12" id="KW-0813">Transport</keyword>
<protein>
    <recommendedName>
        <fullName evidence="3">Biopolymer transport protein ExbB</fullName>
    </recommendedName>
</protein>
<dbReference type="GO" id="GO:0005886">
    <property type="term" value="C:plasma membrane"/>
    <property type="evidence" value="ECO:0007669"/>
    <property type="project" value="UniProtKB-SubCell"/>
</dbReference>
<keyword evidence="14" id="KW-0732">Signal</keyword>
<evidence type="ECO:0000256" key="7">
    <source>
        <dbReference type="ARBA" id="ARBA00022692"/>
    </source>
</evidence>
<feature type="transmembrane region" description="Helical" evidence="13">
    <location>
        <begin position="212"/>
        <end position="233"/>
    </location>
</feature>
<feature type="transmembrane region" description="Helical" evidence="13">
    <location>
        <begin position="167"/>
        <end position="192"/>
    </location>
</feature>
<dbReference type="NCBIfam" id="TIGR02797">
    <property type="entry name" value="exbB"/>
    <property type="match status" value="1"/>
</dbReference>
<gene>
    <name evidence="16" type="primary">exbB</name>
    <name evidence="16" type="ORF">JQV55_16040</name>
</gene>
<dbReference type="RefSeq" id="WP_203242973.1">
    <property type="nucleotide sequence ID" value="NZ_JAFBRH010000004.1"/>
</dbReference>
<keyword evidence="9 13" id="KW-1133">Transmembrane helix</keyword>
<dbReference type="GO" id="GO:0022857">
    <property type="term" value="F:transmembrane transporter activity"/>
    <property type="evidence" value="ECO:0007669"/>
    <property type="project" value="InterPro"/>
</dbReference>
<evidence type="ECO:0000256" key="12">
    <source>
        <dbReference type="RuleBase" id="RU004057"/>
    </source>
</evidence>
<keyword evidence="8 12" id="KW-0653">Protein transport</keyword>
<evidence type="ECO:0000259" key="15">
    <source>
        <dbReference type="Pfam" id="PF01618"/>
    </source>
</evidence>
<dbReference type="Proteomes" id="UP000732193">
    <property type="component" value="Unassembled WGS sequence"/>
</dbReference>
<dbReference type="InterPro" id="IPR014164">
    <property type="entry name" value="TonB_ExbB_1"/>
</dbReference>
<evidence type="ECO:0000256" key="8">
    <source>
        <dbReference type="ARBA" id="ARBA00022927"/>
    </source>
</evidence>
<dbReference type="GO" id="GO:0017038">
    <property type="term" value="P:protein import"/>
    <property type="evidence" value="ECO:0007669"/>
    <property type="project" value="TreeGrafter"/>
</dbReference>
<feature type="transmembrane region" description="Helical" evidence="13">
    <location>
        <begin position="57"/>
        <end position="84"/>
    </location>
</feature>
<evidence type="ECO:0000256" key="3">
    <source>
        <dbReference type="ARBA" id="ARBA00022093"/>
    </source>
</evidence>
<feature type="chain" id="PRO_5042088694" description="Biopolymer transport protein ExbB" evidence="14">
    <location>
        <begin position="23"/>
        <end position="284"/>
    </location>
</feature>
<evidence type="ECO:0000256" key="10">
    <source>
        <dbReference type="ARBA" id="ARBA00023136"/>
    </source>
</evidence>
<keyword evidence="17" id="KW-1185">Reference proteome</keyword>
<evidence type="ECO:0000256" key="13">
    <source>
        <dbReference type="SAM" id="Phobius"/>
    </source>
</evidence>
<sequence>MKNIPLIAATCGLIAVSGPASALDLAGLLDPNTFMDALEQAGHDEMSPLGMFMAADWVVKTVMLLLLFASASVWVIFLAKIMILRWERGVLRRRYRQLDKLGTLVAAPEKFTKKNGVVSRMVQAALRERASSGEGVQMKAGIKERAGSEIARIEAGAARRMSLGAGVLANVGSTAPFVGLFGTVWGIMNSFISISESNTTNLAIVAPGIAEALLATAIGLVAAIPAVIFYNILARSIGGYKVMLADAGALVERTLSRDLDLAALTDHAGTTPRRLASVPTQAAE</sequence>
<dbReference type="Pfam" id="PF01618">
    <property type="entry name" value="MotA_ExbB"/>
    <property type="match status" value="1"/>
</dbReference>
<feature type="domain" description="MotA/TolQ/ExbB proton channel" evidence="15">
    <location>
        <begin position="117"/>
        <end position="237"/>
    </location>
</feature>
<dbReference type="InterPro" id="IPR050790">
    <property type="entry name" value="ExbB/TolQ_transport"/>
</dbReference>
<evidence type="ECO:0000256" key="2">
    <source>
        <dbReference type="ARBA" id="ARBA00011471"/>
    </source>
</evidence>
<comment type="subunit">
    <text evidence="2">The accessory proteins ExbB and ExbD seem to form a complex with TonB.</text>
</comment>
<evidence type="ECO:0000256" key="14">
    <source>
        <dbReference type="SAM" id="SignalP"/>
    </source>
</evidence>
<name>A0AAE2W1Z3_9RHOB</name>
<evidence type="ECO:0000256" key="1">
    <source>
        <dbReference type="ARBA" id="ARBA00004429"/>
    </source>
</evidence>
<evidence type="ECO:0000256" key="5">
    <source>
        <dbReference type="ARBA" id="ARBA00022475"/>
    </source>
</evidence>
<comment type="similarity">
    <text evidence="12">Belongs to the exbB/tolQ family.</text>
</comment>
<feature type="signal peptide" evidence="14">
    <location>
        <begin position="1"/>
        <end position="22"/>
    </location>
</feature>
<evidence type="ECO:0000256" key="9">
    <source>
        <dbReference type="ARBA" id="ARBA00022989"/>
    </source>
</evidence>
<evidence type="ECO:0000256" key="4">
    <source>
        <dbReference type="ARBA" id="ARBA00022448"/>
    </source>
</evidence>
<keyword evidence="10 13" id="KW-0472">Membrane</keyword>
<dbReference type="EMBL" id="JAFBRM010000004">
    <property type="protein sequence ID" value="MBM1715082.1"/>
    <property type="molecule type" value="Genomic_DNA"/>
</dbReference>
<dbReference type="PANTHER" id="PTHR30625">
    <property type="entry name" value="PROTEIN TOLQ"/>
    <property type="match status" value="1"/>
</dbReference>
<proteinExistence type="inferred from homology"/>
<accession>A0AAE2W1Z3</accession>
<reference evidence="16 17" key="1">
    <citation type="submission" date="2021-01" db="EMBL/GenBank/DDBJ databases">
        <title>Diatom-associated Roseobacters Show Island Model of Population Structure.</title>
        <authorList>
            <person name="Qu L."/>
            <person name="Feng X."/>
            <person name="Chen Y."/>
            <person name="Li L."/>
            <person name="Wang X."/>
            <person name="Hu Z."/>
            <person name="Wang H."/>
            <person name="Luo H."/>
        </authorList>
    </citation>
    <scope>NUCLEOTIDE SEQUENCE [LARGE SCALE GENOMIC DNA]</scope>
    <source>
        <strain evidence="16 17">TR60-84</strain>
    </source>
</reference>
<dbReference type="InterPro" id="IPR002898">
    <property type="entry name" value="MotA_ExbB_proton_chnl"/>
</dbReference>
<organism evidence="16 17">
    <name type="scientific">Sulfitobacter geojensis</name>
    <dbReference type="NCBI Taxonomy" id="1342299"/>
    <lineage>
        <taxon>Bacteria</taxon>
        <taxon>Pseudomonadati</taxon>
        <taxon>Pseudomonadota</taxon>
        <taxon>Alphaproteobacteria</taxon>
        <taxon>Rhodobacterales</taxon>
        <taxon>Roseobacteraceae</taxon>
        <taxon>Sulfitobacter</taxon>
    </lineage>
</organism>